<gene>
    <name evidence="3" type="primary">16</name>
    <name evidence="3" type="ORF">SEA_LILMCDREAMY_16</name>
</gene>
<dbReference type="Proteomes" id="UP000325405">
    <property type="component" value="Segment"/>
</dbReference>
<dbReference type="GeneID" id="60320986"/>
<dbReference type="KEGG" id="vg:60320986"/>
<keyword evidence="2" id="KW-0472">Membrane</keyword>
<keyword evidence="4" id="KW-1185">Reference proteome</keyword>
<feature type="transmembrane region" description="Helical" evidence="2">
    <location>
        <begin position="43"/>
        <end position="61"/>
    </location>
</feature>
<feature type="transmembrane region" description="Helical" evidence="2">
    <location>
        <begin position="12"/>
        <end position="37"/>
    </location>
</feature>
<dbReference type="EMBL" id="MN284893">
    <property type="protein sequence ID" value="QFP94636.1"/>
    <property type="molecule type" value="Genomic_DNA"/>
</dbReference>
<keyword evidence="2" id="KW-1133">Transmembrane helix</keyword>
<accession>A0A5P8D6I2</accession>
<proteinExistence type="predicted"/>
<feature type="compositionally biased region" description="Basic and acidic residues" evidence="1">
    <location>
        <begin position="62"/>
        <end position="110"/>
    </location>
</feature>
<name>A0A5P8D6I2_9CAUD</name>
<evidence type="ECO:0000256" key="2">
    <source>
        <dbReference type="SAM" id="Phobius"/>
    </source>
</evidence>
<evidence type="ECO:0000313" key="4">
    <source>
        <dbReference type="Proteomes" id="UP000325405"/>
    </source>
</evidence>
<dbReference type="RefSeq" id="YP_009949580.1">
    <property type="nucleotide sequence ID" value="NC_051582.1"/>
</dbReference>
<evidence type="ECO:0008006" key="5">
    <source>
        <dbReference type="Google" id="ProtNLM"/>
    </source>
</evidence>
<keyword evidence="2" id="KW-0812">Transmembrane</keyword>
<feature type="region of interest" description="Disordered" evidence="1">
    <location>
        <begin position="62"/>
        <end position="122"/>
    </location>
</feature>
<protein>
    <recommendedName>
        <fullName evidence="5">Holin</fullName>
    </recommendedName>
</protein>
<reference evidence="3 4" key="1">
    <citation type="submission" date="2019-08" db="EMBL/GenBank/DDBJ databases">
        <authorList>
            <person name="Lippold A."/>
            <person name="Marlatt M."/>
            <person name="Cooper K."/>
            <person name="Frohnapfel E."/>
            <person name="Glenski M."/>
            <person name="Johnson H."/>
            <person name="Johnson K."/>
            <person name="Tjaden E."/>
            <person name="Troeh S."/>
            <person name="Hayes S."/>
            <person name="Ettinger A.-S.H."/>
            <person name="Ettinger W.F."/>
            <person name="Haydock J."/>
            <person name="Anders K.R."/>
            <person name="Garlena R.A."/>
            <person name="Russell D.A."/>
            <person name="Pope W.H."/>
            <person name="Jacobs-Sera D."/>
            <person name="Hatfull G.F."/>
        </authorList>
    </citation>
    <scope>NUCLEOTIDE SEQUENCE [LARGE SCALE GENOMIC DNA]</scope>
</reference>
<evidence type="ECO:0000256" key="1">
    <source>
        <dbReference type="SAM" id="MobiDB-lite"/>
    </source>
</evidence>
<sequence>MTSPWDGPRHRSWASNTVITAIVLVVVVVCTVITDVIGEPPTYLVGLLGTAAGAFFTALGSDKGKREADVRETADRADATSNRAETKADAALHVAEGEHPESAARAESQRGLDPPASSGGAS</sequence>
<organism evidence="3 4">
    <name type="scientific">Mycobacterium phage LilMcDreamy</name>
    <dbReference type="NCBI Taxonomy" id="2652422"/>
    <lineage>
        <taxon>Viruses</taxon>
        <taxon>Duplodnaviria</taxon>
        <taxon>Heunggongvirae</taxon>
        <taxon>Uroviricota</taxon>
        <taxon>Caudoviricetes</taxon>
        <taxon>Bclasvirinae</taxon>
        <taxon>Lilmcdreamyvirus</taxon>
        <taxon>Lilmcdreamyvirus lilmcdreamy</taxon>
    </lineage>
</organism>
<evidence type="ECO:0000313" key="3">
    <source>
        <dbReference type="EMBL" id="QFP94636.1"/>
    </source>
</evidence>